<dbReference type="PRINTS" id="PR00420">
    <property type="entry name" value="RNGMNOXGNASE"/>
</dbReference>
<keyword evidence="4" id="KW-0560">Oxidoreductase</keyword>
<evidence type="ECO:0000313" key="8">
    <source>
        <dbReference type="RefSeq" id="XP_033573774.1"/>
    </source>
</evidence>
<reference evidence="8" key="3">
    <citation type="submission" date="2025-04" db="UniProtKB">
        <authorList>
            <consortium name="RefSeq"/>
        </authorList>
    </citation>
    <scope>IDENTIFICATION</scope>
    <source>
        <strain evidence="8">CBS 304.34</strain>
    </source>
</reference>
<evidence type="ECO:0000313" key="7">
    <source>
        <dbReference type="Proteomes" id="UP000504636"/>
    </source>
</evidence>
<dbReference type="GO" id="GO:0071949">
    <property type="term" value="F:FAD binding"/>
    <property type="evidence" value="ECO:0007669"/>
    <property type="project" value="InterPro"/>
</dbReference>
<evidence type="ECO:0000256" key="1">
    <source>
        <dbReference type="ARBA" id="ARBA00007992"/>
    </source>
</evidence>
<protein>
    <submittedName>
        <fullName evidence="6 8">FAD-dependent monooxygenase</fullName>
    </submittedName>
</protein>
<dbReference type="OrthoDB" id="2431938at2759"/>
<organism evidence="6">
    <name type="scientific">Mytilinidion resinicola</name>
    <dbReference type="NCBI Taxonomy" id="574789"/>
    <lineage>
        <taxon>Eukaryota</taxon>
        <taxon>Fungi</taxon>
        <taxon>Dikarya</taxon>
        <taxon>Ascomycota</taxon>
        <taxon>Pezizomycotina</taxon>
        <taxon>Dothideomycetes</taxon>
        <taxon>Pleosporomycetidae</taxon>
        <taxon>Mytilinidiales</taxon>
        <taxon>Mytilinidiaceae</taxon>
        <taxon>Mytilinidion</taxon>
    </lineage>
</organism>
<dbReference type="InterPro" id="IPR050562">
    <property type="entry name" value="FAD_mOase_fung"/>
</dbReference>
<keyword evidence="6 8" id="KW-0503">Monooxygenase</keyword>
<dbReference type="InterPro" id="IPR036188">
    <property type="entry name" value="FAD/NAD-bd_sf"/>
</dbReference>
<feature type="domain" description="FAD-binding" evidence="5">
    <location>
        <begin position="273"/>
        <end position="343"/>
    </location>
</feature>
<dbReference type="PANTHER" id="PTHR47356:SF2">
    <property type="entry name" value="FAD-BINDING DOMAIN-CONTAINING PROTEIN-RELATED"/>
    <property type="match status" value="1"/>
</dbReference>
<comment type="similarity">
    <text evidence="1">Belongs to the paxM FAD-dependent monooxygenase family.</text>
</comment>
<dbReference type="Gene3D" id="3.50.50.60">
    <property type="entry name" value="FAD/NAD(P)-binding domain"/>
    <property type="match status" value="1"/>
</dbReference>
<reference evidence="8" key="2">
    <citation type="submission" date="2020-04" db="EMBL/GenBank/DDBJ databases">
        <authorList>
            <consortium name="NCBI Genome Project"/>
        </authorList>
    </citation>
    <scope>NUCLEOTIDE SEQUENCE</scope>
    <source>
        <strain evidence="8">CBS 304.34</strain>
    </source>
</reference>
<evidence type="ECO:0000256" key="3">
    <source>
        <dbReference type="ARBA" id="ARBA00022827"/>
    </source>
</evidence>
<accession>A0A6A6YDK8</accession>
<evidence type="ECO:0000313" key="6">
    <source>
        <dbReference type="EMBL" id="KAF2806810.1"/>
    </source>
</evidence>
<name>A0A6A6YDK8_9PEZI</name>
<keyword evidence="3" id="KW-0274">FAD</keyword>
<evidence type="ECO:0000259" key="5">
    <source>
        <dbReference type="Pfam" id="PF01494"/>
    </source>
</evidence>
<dbReference type="AlphaFoldDB" id="A0A6A6YDK8"/>
<dbReference type="RefSeq" id="XP_033573774.1">
    <property type="nucleotide sequence ID" value="XM_033723024.1"/>
</dbReference>
<gene>
    <name evidence="6 8" type="ORF">BDZ99DRAFT_489963</name>
</gene>
<dbReference type="PANTHER" id="PTHR47356">
    <property type="entry name" value="FAD-DEPENDENT MONOOXYGENASE ASQG-RELATED"/>
    <property type="match status" value="1"/>
</dbReference>
<sequence>MPAISPLRVVIVGGSVTGLTLANCFEKAGIDYVLLEKGTNIVYEGGASIGLMANGLRIMDQLDVFEAIRKTTEPLAVTYHRTPDGIPYGSSNYMHSLEERHGYPSLFFERQELLQILCNRISRESNVHTARKVVEIQTNELGVKVITAEGDVYEGDIVVGADGVNSAVRRCMWKDVEPKHPTLVKKESTGAWPALFSEYCCIFGISTVTESYDGFSPGVSNIVYDRDIALGAIIGINGKVFWFIFIKMDAKYYAPNIPRFTPADAEALAEKHKHRKISKDATFDDLWRTRSRCTIVALEEGVTGTWFNNRTVLVGDSAHKMTPNAGQGGNTAIESAALLTNLLYRARAEKHGAPFATEDFTKIFAGYQTRQKPRADTMFEASNLLTRLQTHETGPLGFLATYGLPILGKLSTAAIS</sequence>
<keyword evidence="2" id="KW-0285">Flavoprotein</keyword>
<dbReference type="GO" id="GO:0004497">
    <property type="term" value="F:monooxygenase activity"/>
    <property type="evidence" value="ECO:0007669"/>
    <property type="project" value="UniProtKB-KW"/>
</dbReference>
<dbReference type="Pfam" id="PF01494">
    <property type="entry name" value="FAD_binding_3"/>
    <property type="match status" value="2"/>
</dbReference>
<keyword evidence="7" id="KW-1185">Reference proteome</keyword>
<dbReference type="GeneID" id="54463917"/>
<evidence type="ECO:0000256" key="2">
    <source>
        <dbReference type="ARBA" id="ARBA00022630"/>
    </source>
</evidence>
<dbReference type="EMBL" id="MU003706">
    <property type="protein sequence ID" value="KAF2806810.1"/>
    <property type="molecule type" value="Genomic_DNA"/>
</dbReference>
<evidence type="ECO:0000256" key="4">
    <source>
        <dbReference type="ARBA" id="ARBA00023002"/>
    </source>
</evidence>
<reference evidence="6 8" key="1">
    <citation type="journal article" date="2020" name="Stud. Mycol.">
        <title>101 Dothideomycetes genomes: a test case for predicting lifestyles and emergence of pathogens.</title>
        <authorList>
            <person name="Haridas S."/>
            <person name="Albert R."/>
            <person name="Binder M."/>
            <person name="Bloem J."/>
            <person name="Labutti K."/>
            <person name="Salamov A."/>
            <person name="Andreopoulos B."/>
            <person name="Baker S."/>
            <person name="Barry K."/>
            <person name="Bills G."/>
            <person name="Bluhm B."/>
            <person name="Cannon C."/>
            <person name="Castanera R."/>
            <person name="Culley D."/>
            <person name="Daum C."/>
            <person name="Ezra D."/>
            <person name="Gonzalez J."/>
            <person name="Henrissat B."/>
            <person name="Kuo A."/>
            <person name="Liang C."/>
            <person name="Lipzen A."/>
            <person name="Lutzoni F."/>
            <person name="Magnuson J."/>
            <person name="Mondo S."/>
            <person name="Nolan M."/>
            <person name="Ohm R."/>
            <person name="Pangilinan J."/>
            <person name="Park H.-J."/>
            <person name="Ramirez L."/>
            <person name="Alfaro M."/>
            <person name="Sun H."/>
            <person name="Tritt A."/>
            <person name="Yoshinaga Y."/>
            <person name="Zwiers L.-H."/>
            <person name="Turgeon B."/>
            <person name="Goodwin S."/>
            <person name="Spatafora J."/>
            <person name="Crous P."/>
            <person name="Grigoriev I."/>
        </authorList>
    </citation>
    <scope>NUCLEOTIDE SEQUENCE</scope>
    <source>
        <strain evidence="6 8">CBS 304.34</strain>
    </source>
</reference>
<dbReference type="Proteomes" id="UP000504636">
    <property type="component" value="Unplaced"/>
</dbReference>
<dbReference type="SUPFAM" id="SSF51905">
    <property type="entry name" value="FAD/NAD(P)-binding domain"/>
    <property type="match status" value="1"/>
</dbReference>
<proteinExistence type="inferred from homology"/>
<feature type="domain" description="FAD-binding" evidence="5">
    <location>
        <begin position="8"/>
        <end position="173"/>
    </location>
</feature>
<dbReference type="InterPro" id="IPR002938">
    <property type="entry name" value="FAD-bd"/>
</dbReference>